<dbReference type="Proteomes" id="UP001056855">
    <property type="component" value="Chromosome"/>
</dbReference>
<dbReference type="EMBL" id="CP100355">
    <property type="protein sequence ID" value="UTF54115.1"/>
    <property type="molecule type" value="Genomic_DNA"/>
</dbReference>
<organism evidence="3 4">
    <name type="scientific">Natronosalvus rutilus</name>
    <dbReference type="NCBI Taxonomy" id="2953753"/>
    <lineage>
        <taxon>Archaea</taxon>
        <taxon>Methanobacteriati</taxon>
        <taxon>Methanobacteriota</taxon>
        <taxon>Stenosarchaea group</taxon>
        <taxon>Halobacteria</taxon>
        <taxon>Halobacteriales</taxon>
        <taxon>Natrialbaceae</taxon>
        <taxon>Natronosalvus</taxon>
    </lineage>
</organism>
<protein>
    <recommendedName>
        <fullName evidence="2">DUF7344 domain-containing protein</fullName>
    </recommendedName>
</protein>
<dbReference type="Pfam" id="PF24035">
    <property type="entry name" value="DUF7344"/>
    <property type="match status" value="1"/>
</dbReference>
<evidence type="ECO:0000313" key="3">
    <source>
        <dbReference type="EMBL" id="UTF54115.1"/>
    </source>
</evidence>
<gene>
    <name evidence="3" type="ORF">NGM29_02180</name>
</gene>
<accession>A0A9E7SV41</accession>
<sequence>MTFRVPTKTANSSGRGTTAATHPGAGNRDTLARTEVTRVLSSDRRRTLLEHLLDAGTALDVHTLIGWLADDEHEPTVETSIHQLRQRVHVSLRRTHLPLLEEYGLLVYNQTEELVVPTWRLDLYESVLESDEQS</sequence>
<dbReference type="KEGG" id="sawl:NGM29_02180"/>
<dbReference type="RefSeq" id="WP_254158621.1">
    <property type="nucleotide sequence ID" value="NZ_CP100355.1"/>
</dbReference>
<name>A0A9E7SV41_9EURY</name>
<evidence type="ECO:0000256" key="1">
    <source>
        <dbReference type="SAM" id="MobiDB-lite"/>
    </source>
</evidence>
<dbReference type="GeneID" id="73288816"/>
<keyword evidence="4" id="KW-1185">Reference proteome</keyword>
<evidence type="ECO:0000259" key="2">
    <source>
        <dbReference type="Pfam" id="PF24035"/>
    </source>
</evidence>
<feature type="region of interest" description="Disordered" evidence="1">
    <location>
        <begin position="1"/>
        <end position="30"/>
    </location>
</feature>
<evidence type="ECO:0000313" key="4">
    <source>
        <dbReference type="Proteomes" id="UP001056855"/>
    </source>
</evidence>
<feature type="domain" description="DUF7344" evidence="2">
    <location>
        <begin position="38"/>
        <end position="115"/>
    </location>
</feature>
<dbReference type="AlphaFoldDB" id="A0A9E7SV41"/>
<proteinExistence type="predicted"/>
<dbReference type="InterPro" id="IPR055768">
    <property type="entry name" value="DUF7344"/>
</dbReference>
<reference evidence="3" key="1">
    <citation type="submission" date="2022-06" db="EMBL/GenBank/DDBJ databases">
        <title>Diverse halophilic archaea isolated from saline environments.</title>
        <authorList>
            <person name="Cui H.-L."/>
        </authorList>
    </citation>
    <scope>NUCLEOTIDE SEQUENCE</scope>
    <source>
        <strain evidence="3">WLHS1</strain>
    </source>
</reference>
<feature type="compositionally biased region" description="Polar residues" evidence="1">
    <location>
        <begin position="8"/>
        <end position="20"/>
    </location>
</feature>